<protein>
    <submittedName>
        <fullName evidence="3">Uncharacterized protein</fullName>
    </submittedName>
</protein>
<dbReference type="Proteomes" id="UP001233172">
    <property type="component" value="Unassembled WGS sequence"/>
</dbReference>
<reference evidence="3" key="2">
    <citation type="submission" date="2023-04" db="EMBL/GenBank/DDBJ databases">
        <authorList>
            <person name="Bu L."/>
            <person name="Lu L."/>
            <person name="Laidemitt M.R."/>
            <person name="Zhang S.M."/>
            <person name="Mutuku M."/>
            <person name="Mkoji G."/>
            <person name="Steinauer M."/>
            <person name="Loker E.S."/>
        </authorList>
    </citation>
    <scope>NUCLEOTIDE SEQUENCE</scope>
    <source>
        <strain evidence="3">KasaAsao</strain>
        <tissue evidence="3">Whole Snail</tissue>
    </source>
</reference>
<reference evidence="3" key="1">
    <citation type="journal article" date="2023" name="PLoS Negl. Trop. Dis.">
        <title>A genome sequence for Biomphalaria pfeifferi, the major vector snail for the human-infecting parasite Schistosoma mansoni.</title>
        <authorList>
            <person name="Bu L."/>
            <person name="Lu L."/>
            <person name="Laidemitt M.R."/>
            <person name="Zhang S.M."/>
            <person name="Mutuku M."/>
            <person name="Mkoji G."/>
            <person name="Steinauer M."/>
            <person name="Loker E.S."/>
        </authorList>
    </citation>
    <scope>NUCLEOTIDE SEQUENCE</scope>
    <source>
        <strain evidence="3">KasaAsao</strain>
    </source>
</reference>
<organism evidence="3 4">
    <name type="scientific">Biomphalaria pfeifferi</name>
    <name type="common">Bloodfluke planorb</name>
    <name type="synonym">Freshwater snail</name>
    <dbReference type="NCBI Taxonomy" id="112525"/>
    <lineage>
        <taxon>Eukaryota</taxon>
        <taxon>Metazoa</taxon>
        <taxon>Spiralia</taxon>
        <taxon>Lophotrochozoa</taxon>
        <taxon>Mollusca</taxon>
        <taxon>Gastropoda</taxon>
        <taxon>Heterobranchia</taxon>
        <taxon>Euthyneura</taxon>
        <taxon>Panpulmonata</taxon>
        <taxon>Hygrophila</taxon>
        <taxon>Lymnaeoidea</taxon>
        <taxon>Planorbidae</taxon>
        <taxon>Biomphalaria</taxon>
    </lineage>
</organism>
<sequence>MLVAVIQTYWIQVIRGQCFFISNTTLINVFYTASVMEHNSDCIAEIIVLHNVLKLFVTLKLDVARHVYQATKVNFATYMGLLGSDIQESTVAVGIGVSVGAAEVLLVAIAVVLYKRRVQQVKQKSEAGVKNVVKSQEEDHYDNAQPEDQFGRETTLDHYDNVLYEERVNEEVNESQYEMISSQNQYDKLKLDIEDTSKKRISKILKS</sequence>
<evidence type="ECO:0000256" key="2">
    <source>
        <dbReference type="SAM" id="Phobius"/>
    </source>
</evidence>
<evidence type="ECO:0000313" key="4">
    <source>
        <dbReference type="Proteomes" id="UP001233172"/>
    </source>
</evidence>
<evidence type="ECO:0000256" key="1">
    <source>
        <dbReference type="SAM" id="MobiDB-lite"/>
    </source>
</evidence>
<keyword evidence="2" id="KW-0812">Transmembrane</keyword>
<feature type="region of interest" description="Disordered" evidence="1">
    <location>
        <begin position="133"/>
        <end position="152"/>
    </location>
</feature>
<name>A0AAD8C2D6_BIOPF</name>
<comment type="caution">
    <text evidence="3">The sequence shown here is derived from an EMBL/GenBank/DDBJ whole genome shotgun (WGS) entry which is preliminary data.</text>
</comment>
<dbReference type="EMBL" id="JASAOG010000015">
    <property type="protein sequence ID" value="KAK0065008.1"/>
    <property type="molecule type" value="Genomic_DNA"/>
</dbReference>
<feature type="transmembrane region" description="Helical" evidence="2">
    <location>
        <begin position="91"/>
        <end position="114"/>
    </location>
</feature>
<gene>
    <name evidence="3" type="ORF">Bpfe_005566</name>
</gene>
<keyword evidence="2" id="KW-0472">Membrane</keyword>
<proteinExistence type="predicted"/>
<accession>A0AAD8C2D6</accession>
<dbReference type="AlphaFoldDB" id="A0AAD8C2D6"/>
<keyword evidence="4" id="KW-1185">Reference proteome</keyword>
<evidence type="ECO:0000313" key="3">
    <source>
        <dbReference type="EMBL" id="KAK0065008.1"/>
    </source>
</evidence>
<keyword evidence="2" id="KW-1133">Transmembrane helix</keyword>